<dbReference type="OrthoDB" id="8454759at2"/>
<proteinExistence type="predicted"/>
<comment type="caution">
    <text evidence="1">The sequence shown here is derived from an EMBL/GenBank/DDBJ whole genome shotgun (WGS) entry which is preliminary data.</text>
</comment>
<keyword evidence="2" id="KW-1185">Reference proteome</keyword>
<evidence type="ECO:0000313" key="1">
    <source>
        <dbReference type="EMBL" id="RED16722.1"/>
    </source>
</evidence>
<dbReference type="EMBL" id="QRDP01000004">
    <property type="protein sequence ID" value="RED16722.1"/>
    <property type="molecule type" value="Genomic_DNA"/>
</dbReference>
<evidence type="ECO:0000313" key="2">
    <source>
        <dbReference type="Proteomes" id="UP000256310"/>
    </source>
</evidence>
<accession>A0A3D9FGR5</accession>
<dbReference type="Proteomes" id="UP000256310">
    <property type="component" value="Unassembled WGS sequence"/>
</dbReference>
<reference evidence="1 2" key="1">
    <citation type="submission" date="2018-07" db="EMBL/GenBank/DDBJ databases">
        <title>Genomic Encyclopedia of Type Strains, Phase IV (KMG-IV): sequencing the most valuable type-strain genomes for metagenomic binning, comparative biology and taxonomic classification.</title>
        <authorList>
            <person name="Goeker M."/>
        </authorList>
    </citation>
    <scope>NUCLEOTIDE SEQUENCE [LARGE SCALE GENOMIC DNA]</scope>
    <source>
        <strain evidence="1 2">DSM 26725</strain>
    </source>
</reference>
<organism evidence="1 2">
    <name type="scientific">Parasphingopyxis lamellibrachiae</name>
    <dbReference type="NCBI Taxonomy" id="680125"/>
    <lineage>
        <taxon>Bacteria</taxon>
        <taxon>Pseudomonadati</taxon>
        <taxon>Pseudomonadota</taxon>
        <taxon>Alphaproteobacteria</taxon>
        <taxon>Sphingomonadales</taxon>
        <taxon>Sphingomonadaceae</taxon>
        <taxon>Parasphingopyxis</taxon>
    </lineage>
</organism>
<name>A0A3D9FGR5_9SPHN</name>
<dbReference type="RefSeq" id="WP_116236100.1">
    <property type="nucleotide sequence ID" value="NZ_QRDP01000004.1"/>
</dbReference>
<sequence>MAQNKRSIPEIRARMREIADEYEIEELHDLADETYRNSPVKRASRKSASLTPELAEKIRAFVAKNPKLHQRDVAQKFNVNPGRVSEALNNQV</sequence>
<dbReference type="AlphaFoldDB" id="A0A3D9FGR5"/>
<gene>
    <name evidence="1" type="ORF">DFR46_1750</name>
</gene>
<protein>
    <submittedName>
        <fullName evidence="1">Uncharacterized protein</fullName>
    </submittedName>
</protein>